<gene>
    <name evidence="2" type="ORF">SAMN02745165_00414</name>
</gene>
<sequence>MLNTLVSLAISALCAALTFKFLTTSMPIVVCVAIVGFFLPFILIVRVVMKKVEATMMGAQQDVMANRTEKAIATLKEGMKYGAWQFYIKQQIHSQIGSILYMKRDFNEAVPYLEKGFMRNWVSMGMLAITYMKKNKTSKMIETFDKAVSGSAKEPMIYALYAYCLEKIGERQKAIGVLQKGLKKTANDERLQENIELLEAGKKMKMKGFGDVWYQFHLEKQGALIKKQTKAMTGRRKQVVR</sequence>
<proteinExistence type="predicted"/>
<keyword evidence="1" id="KW-0472">Membrane</keyword>
<dbReference type="STRING" id="1122189.SAMN02745165_00414"/>
<name>A0A1M6C694_MALRU</name>
<dbReference type="RefSeq" id="WP_072905079.1">
    <property type="nucleotide sequence ID" value="NZ_FQZT01000001.1"/>
</dbReference>
<keyword evidence="1" id="KW-0812">Transmembrane</keyword>
<evidence type="ECO:0000256" key="1">
    <source>
        <dbReference type="SAM" id="Phobius"/>
    </source>
</evidence>
<protein>
    <submittedName>
        <fullName evidence="2">Uncharacterized protein</fullName>
    </submittedName>
</protein>
<feature type="transmembrane region" description="Helical" evidence="1">
    <location>
        <begin position="26"/>
        <end position="48"/>
    </location>
</feature>
<keyword evidence="1" id="KW-1133">Transmembrane helix</keyword>
<dbReference type="SUPFAM" id="SSF48452">
    <property type="entry name" value="TPR-like"/>
    <property type="match status" value="1"/>
</dbReference>
<dbReference type="Proteomes" id="UP000184171">
    <property type="component" value="Unassembled WGS sequence"/>
</dbReference>
<dbReference type="InterPro" id="IPR011990">
    <property type="entry name" value="TPR-like_helical_dom_sf"/>
</dbReference>
<keyword evidence="3" id="KW-1185">Reference proteome</keyword>
<dbReference type="AlphaFoldDB" id="A0A1M6C694"/>
<dbReference type="OrthoDB" id="9787150at2"/>
<dbReference type="Gene3D" id="1.25.40.10">
    <property type="entry name" value="Tetratricopeptide repeat domain"/>
    <property type="match status" value="1"/>
</dbReference>
<reference evidence="2 3" key="1">
    <citation type="submission" date="2016-11" db="EMBL/GenBank/DDBJ databases">
        <authorList>
            <person name="Jaros S."/>
            <person name="Januszkiewicz K."/>
            <person name="Wedrychowicz H."/>
        </authorList>
    </citation>
    <scope>NUCLEOTIDE SEQUENCE [LARGE SCALE GENOMIC DNA]</scope>
    <source>
        <strain evidence="2 3">DSM 5091</strain>
    </source>
</reference>
<accession>A0A1M6C694</accession>
<evidence type="ECO:0000313" key="3">
    <source>
        <dbReference type="Proteomes" id="UP000184171"/>
    </source>
</evidence>
<dbReference type="EMBL" id="FQZT01000001">
    <property type="protein sequence ID" value="SHI56258.1"/>
    <property type="molecule type" value="Genomic_DNA"/>
</dbReference>
<evidence type="ECO:0000313" key="2">
    <source>
        <dbReference type="EMBL" id="SHI56258.1"/>
    </source>
</evidence>
<organism evidence="2 3">
    <name type="scientific">Malonomonas rubra DSM 5091</name>
    <dbReference type="NCBI Taxonomy" id="1122189"/>
    <lineage>
        <taxon>Bacteria</taxon>
        <taxon>Pseudomonadati</taxon>
        <taxon>Thermodesulfobacteriota</taxon>
        <taxon>Desulfuromonadia</taxon>
        <taxon>Desulfuromonadales</taxon>
        <taxon>Geopsychrobacteraceae</taxon>
        <taxon>Malonomonas</taxon>
    </lineage>
</organism>